<feature type="region of interest" description="Disordered" evidence="1">
    <location>
        <begin position="68"/>
        <end position="217"/>
    </location>
</feature>
<feature type="compositionally biased region" description="Polar residues" evidence="1">
    <location>
        <begin position="204"/>
        <end position="214"/>
    </location>
</feature>
<gene>
    <name evidence="2" type="ORF">E6O75_ATG10405</name>
</gene>
<feature type="compositionally biased region" description="Polar residues" evidence="1">
    <location>
        <begin position="169"/>
        <end position="186"/>
    </location>
</feature>
<dbReference type="EMBL" id="SNSC02000015">
    <property type="protein sequence ID" value="TID17760.1"/>
    <property type="molecule type" value="Genomic_DNA"/>
</dbReference>
<dbReference type="STRING" id="86259.A0A4Z1NPM9"/>
<feature type="compositionally biased region" description="Basic and acidic residues" evidence="1">
    <location>
        <begin position="153"/>
        <end position="164"/>
    </location>
</feature>
<sequence>MSFSLLFEDPVTSSVVLHGRDDGSLIITVTPNSTPGFQKHHNERWTIVEENVVRDNIRSKLIKLEPIQLPGSSTEQSSNETQEHSNDVQEHSNDVQEHSNDVQEHSNDVQEHSNDVQEHSNDVQEHSNDVQEQSSHRVHPSREAQQPSIASRPHNEQLSKDIHPAGETQHPSNHNNSHNEQLSNNIHPAGETQHPSNHDDSHNEQLSNNIQTPKSGPHAEIAAVIKKFLDKWNKEKEGIDINKEMWTRSPQLFFANNPKDMPGEWSFNAIQLFENEYPRMMPFHKLFLANRYPHVRHKVYRHFALDKCCPDWDREPIHRQRNLERSFKTRINHGRIFGLIQSLEEGFMITICPFLTYDDLKLIEKHMPLFMILIEPLVALAKTYSELSKAALEYVNQNGSDSLKRRFDEISQPESERTEIEHNPVVQQYPLLDGDRTTRNSSVITTPSAHEPNQSPISIQRKLALMVSEFPANILLLGAVPQQRWGEQGNVIEIDLFKAGLDEELARILSDQTQVNEVIRSHTHDDEPSVTTNSSSALPQVEQDWLNMQRLIFLGHIYPRDEVLQKSFRCLRKLLANHLEACYQYFKQSPPSILPTHIRNSFVEAVLAATTSSSTHRTNTIARLASLLSPDLPIYLKLAIVDKQGSLLRLEGEYHQSDFVLYHSLSGIDIQSPDMRIHCSYGRVVLSLTENMILQKDYGNAQIYVDHWGPRKSPNPCLEQQVIDLKCIALGRISRYQGYFKHAAACLESCSSTLNLTPSRRFHALHHLADVLCEMRVPGQAENLVRDEIDRLRLDGRQRSKAYRRLLLSFGEALIEQGSLQKGNAVFFELSQIFADITAPDVSDQLGHVRSTFGLLRIASKEGRWSDALQCSKWAEGLAQKYQTFSDGDFYVGLIFMFQAVACFEMQKWAENLTALAAAENCDKGPRHLIPGMGTYVRDELILKVTSQNQTQSSFNNALPNSVSTDEFLRFEFSAGSVDWQFLDVLQFCSELGGAATQ</sequence>
<organism evidence="2 3">
    <name type="scientific">Venturia nashicola</name>
    <dbReference type="NCBI Taxonomy" id="86259"/>
    <lineage>
        <taxon>Eukaryota</taxon>
        <taxon>Fungi</taxon>
        <taxon>Dikarya</taxon>
        <taxon>Ascomycota</taxon>
        <taxon>Pezizomycotina</taxon>
        <taxon>Dothideomycetes</taxon>
        <taxon>Pleosporomycetidae</taxon>
        <taxon>Venturiales</taxon>
        <taxon>Venturiaceae</taxon>
        <taxon>Venturia</taxon>
    </lineage>
</organism>
<accession>A0A4Z1NPM9</accession>
<name>A0A4Z1NPM9_9PEZI</name>
<feature type="compositionally biased region" description="Basic and acidic residues" evidence="1">
    <location>
        <begin position="81"/>
        <end position="129"/>
    </location>
</feature>
<dbReference type="Proteomes" id="UP000298493">
    <property type="component" value="Unassembled WGS sequence"/>
</dbReference>
<reference evidence="2 3" key="1">
    <citation type="submission" date="2019-04" db="EMBL/GenBank/DDBJ databases">
        <title>High contiguity whole genome sequence and gene annotation resource for two Venturia nashicola isolates.</title>
        <authorList>
            <person name="Prokchorchik M."/>
            <person name="Won K."/>
            <person name="Lee Y."/>
            <person name="Choi E.D."/>
            <person name="Segonzac C."/>
            <person name="Sohn K.H."/>
        </authorList>
    </citation>
    <scope>NUCLEOTIDE SEQUENCE [LARGE SCALE GENOMIC DNA]</scope>
    <source>
        <strain evidence="2 3">PRI2</strain>
    </source>
</reference>
<proteinExistence type="predicted"/>
<comment type="caution">
    <text evidence="2">The sequence shown here is derived from an EMBL/GenBank/DDBJ whole genome shotgun (WGS) entry which is preliminary data.</text>
</comment>
<dbReference type="Gene3D" id="6.10.250.1010">
    <property type="match status" value="1"/>
</dbReference>
<keyword evidence="3" id="KW-1185">Reference proteome</keyword>
<dbReference type="AlphaFoldDB" id="A0A4Z1NPM9"/>
<protein>
    <submittedName>
        <fullName evidence="2">Uncharacterized protein</fullName>
    </submittedName>
</protein>
<evidence type="ECO:0000256" key="1">
    <source>
        <dbReference type="SAM" id="MobiDB-lite"/>
    </source>
</evidence>
<evidence type="ECO:0000313" key="3">
    <source>
        <dbReference type="Proteomes" id="UP000298493"/>
    </source>
</evidence>
<evidence type="ECO:0000313" key="2">
    <source>
        <dbReference type="EMBL" id="TID17760.1"/>
    </source>
</evidence>